<feature type="domain" description="FAD-binding" evidence="3">
    <location>
        <begin position="7"/>
        <end position="347"/>
    </location>
</feature>
<dbReference type="Gene3D" id="3.50.50.60">
    <property type="entry name" value="FAD/NAD(P)-binding domain"/>
    <property type="match status" value="1"/>
</dbReference>
<keyword evidence="4" id="KW-0560">Oxidoreductase</keyword>
<gene>
    <name evidence="5" type="ORF">FCS05_02400</name>
    <name evidence="4" type="ORF">HNQ10_002456</name>
</gene>
<evidence type="ECO:0000256" key="2">
    <source>
        <dbReference type="ARBA" id="ARBA00022827"/>
    </source>
</evidence>
<dbReference type="EMBL" id="JACHFV010000008">
    <property type="protein sequence ID" value="MBB5295617.1"/>
    <property type="molecule type" value="Genomic_DNA"/>
</dbReference>
<dbReference type="EMBL" id="VBRC01000001">
    <property type="protein sequence ID" value="TLK32309.1"/>
    <property type="molecule type" value="Genomic_DNA"/>
</dbReference>
<protein>
    <submittedName>
        <fullName evidence="5">4-hydroxybenzoate 3-monooxygenase</fullName>
    </submittedName>
    <submittedName>
        <fullName evidence="4">p-hydroxybenzoate 3-monooxygenase</fullName>
        <ecNumber evidence="4">1.14.13.2</ecNumber>
    </submittedName>
</protein>
<accession>A0AAJ5F6D4</accession>
<evidence type="ECO:0000313" key="5">
    <source>
        <dbReference type="EMBL" id="TLK32309.1"/>
    </source>
</evidence>
<comment type="caution">
    <text evidence="5">The sequence shown here is derived from an EMBL/GenBank/DDBJ whole genome shotgun (WGS) entry which is preliminary data.</text>
</comment>
<dbReference type="PANTHER" id="PTHR43004">
    <property type="entry name" value="TRK SYSTEM POTASSIUM UPTAKE PROTEIN"/>
    <property type="match status" value="1"/>
</dbReference>
<dbReference type="AlphaFoldDB" id="A0AAJ5F6D4"/>
<dbReference type="InterPro" id="IPR036188">
    <property type="entry name" value="FAD/NAD-bd_sf"/>
</dbReference>
<reference evidence="5 6" key="1">
    <citation type="submission" date="2019-04" db="EMBL/GenBank/DDBJ databases">
        <title>Deinococcus metalilatus MA1002 mutant No.5.</title>
        <authorList>
            <person name="Park W."/>
            <person name="Park C."/>
        </authorList>
    </citation>
    <scope>NUCLEOTIDE SEQUENCE [LARGE SCALE GENOMIC DNA]</scope>
    <source>
        <strain evidence="5 6">MA1002-m5</strain>
    </source>
</reference>
<proteinExistence type="predicted"/>
<evidence type="ECO:0000313" key="4">
    <source>
        <dbReference type="EMBL" id="MBB5295617.1"/>
    </source>
</evidence>
<name>A0AAJ5F6D4_9DEIO</name>
<dbReference type="PRINTS" id="PR00420">
    <property type="entry name" value="RNGMNOXGNASE"/>
</dbReference>
<dbReference type="EC" id="1.14.13.2" evidence="4"/>
<keyword evidence="7" id="KW-1185">Reference proteome</keyword>
<dbReference type="PANTHER" id="PTHR43004:SF3">
    <property type="entry name" value="P-HYDROXYBENZOATE HYDROXYLASE"/>
    <property type="match status" value="1"/>
</dbReference>
<dbReference type="Pfam" id="PF01494">
    <property type="entry name" value="FAD_binding_3"/>
    <property type="match status" value="1"/>
</dbReference>
<dbReference type="SUPFAM" id="SSF51905">
    <property type="entry name" value="FAD/NAD(P)-binding domain"/>
    <property type="match status" value="1"/>
</dbReference>
<dbReference type="InterPro" id="IPR050641">
    <property type="entry name" value="RIFMO-like"/>
</dbReference>
<dbReference type="Proteomes" id="UP000536909">
    <property type="component" value="Unassembled WGS sequence"/>
</dbReference>
<dbReference type="GO" id="GO:0018659">
    <property type="term" value="F:4-hydroxybenzoate 3-monooxygenase activity"/>
    <property type="evidence" value="ECO:0007669"/>
    <property type="project" value="UniProtKB-EC"/>
</dbReference>
<organism evidence="5 6">
    <name type="scientific">Deinococcus metallilatus</name>
    <dbReference type="NCBI Taxonomy" id="1211322"/>
    <lineage>
        <taxon>Bacteria</taxon>
        <taxon>Thermotogati</taxon>
        <taxon>Deinococcota</taxon>
        <taxon>Deinococci</taxon>
        <taxon>Deinococcales</taxon>
        <taxon>Deinococcaceae</taxon>
        <taxon>Deinococcus</taxon>
    </lineage>
</organism>
<dbReference type="Gene3D" id="3.30.9.10">
    <property type="entry name" value="D-Amino Acid Oxidase, subunit A, domain 2"/>
    <property type="match status" value="1"/>
</dbReference>
<dbReference type="NCBIfam" id="NF006091">
    <property type="entry name" value="PRK08243.1"/>
    <property type="match status" value="1"/>
</dbReference>
<evidence type="ECO:0000256" key="1">
    <source>
        <dbReference type="ARBA" id="ARBA00022630"/>
    </source>
</evidence>
<keyword evidence="2" id="KW-0274">FAD</keyword>
<sequence length="395" mass="44556">MSATPVRTPVGIVGAGPAGLFLAHLLHRQGIESVVLETRSREEVEGTIRAGVLEQWTVDLMQDLGLGDRMRREGHFHRGITLRFNGESWHLDFEDLTGGKRVTVYPQHEVLRDLIAARLANGGEIRFGVQDVQLHGLTTDRPRITYRNGDGEPEELHCDFIAGCDGSQGTSRQHVEGRTEYQHLYPFGWLGILVEAPPSHHELIYARHGRGFALLSTRSPDIQRMYLQCGPTDNAADFPDDLIWSELHRRLETVDGWTLTEGRIFQKNVIGMRSFVCDRMQHGRLYIAGDAAHIVPPTGAKGLNLAVADAVYLARGLEDFYGRGRRDRLEQYTATCLRRIWKAERFSWYMTTMLHTNPAEDPFEQRIHLADLDYVVHSRAAATALAENYVGLPLD</sequence>
<evidence type="ECO:0000259" key="3">
    <source>
        <dbReference type="Pfam" id="PF01494"/>
    </source>
</evidence>
<dbReference type="Proteomes" id="UP000308000">
    <property type="component" value="Unassembled WGS sequence"/>
</dbReference>
<dbReference type="RefSeq" id="WP_138223735.1">
    <property type="nucleotide sequence ID" value="NZ_BSUI01000005.1"/>
</dbReference>
<dbReference type="SUPFAM" id="SSF54373">
    <property type="entry name" value="FAD-linked reductases, C-terminal domain"/>
    <property type="match status" value="1"/>
</dbReference>
<dbReference type="InterPro" id="IPR002938">
    <property type="entry name" value="FAD-bd"/>
</dbReference>
<dbReference type="GO" id="GO:0071949">
    <property type="term" value="F:FAD binding"/>
    <property type="evidence" value="ECO:0007669"/>
    <property type="project" value="InterPro"/>
</dbReference>
<evidence type="ECO:0000313" key="6">
    <source>
        <dbReference type="Proteomes" id="UP000308000"/>
    </source>
</evidence>
<evidence type="ECO:0000313" key="7">
    <source>
        <dbReference type="Proteomes" id="UP000536909"/>
    </source>
</evidence>
<reference evidence="4 7" key="2">
    <citation type="submission" date="2020-08" db="EMBL/GenBank/DDBJ databases">
        <title>Genomic Encyclopedia of Type Strains, Phase IV (KMG-IV): sequencing the most valuable type-strain genomes for metagenomic binning, comparative biology and taxonomic classification.</title>
        <authorList>
            <person name="Goeker M."/>
        </authorList>
    </citation>
    <scope>NUCLEOTIDE SEQUENCE [LARGE SCALE GENOMIC DNA]</scope>
    <source>
        <strain evidence="4 7">DSM 105434</strain>
    </source>
</reference>
<keyword evidence="1" id="KW-0285">Flavoprotein</keyword>